<dbReference type="GO" id="GO:0042026">
    <property type="term" value="P:protein refolding"/>
    <property type="evidence" value="ECO:0007669"/>
    <property type="project" value="EnsemblFungi"/>
</dbReference>
<organism evidence="7 8">
    <name type="scientific">Neolecta irregularis (strain DAH-3)</name>
    <dbReference type="NCBI Taxonomy" id="1198029"/>
    <lineage>
        <taxon>Eukaryota</taxon>
        <taxon>Fungi</taxon>
        <taxon>Dikarya</taxon>
        <taxon>Ascomycota</taxon>
        <taxon>Taphrinomycotina</taxon>
        <taxon>Neolectales</taxon>
        <taxon>Neolectaceae</taxon>
        <taxon>Neolecta</taxon>
    </lineage>
</organism>
<dbReference type="HAMAP" id="MF_01151">
    <property type="entry name" value="GrpE"/>
    <property type="match status" value="1"/>
</dbReference>
<dbReference type="GO" id="GO:0042803">
    <property type="term" value="F:protein homodimerization activity"/>
    <property type="evidence" value="ECO:0007669"/>
    <property type="project" value="InterPro"/>
</dbReference>
<evidence type="ECO:0000256" key="6">
    <source>
        <dbReference type="SAM" id="MobiDB-lite"/>
    </source>
</evidence>
<keyword evidence="4" id="KW-0143">Chaperone</keyword>
<dbReference type="PRINTS" id="PR00773">
    <property type="entry name" value="GRPEPROTEIN"/>
</dbReference>
<dbReference type="Gene3D" id="3.90.20.20">
    <property type="match status" value="1"/>
</dbReference>
<dbReference type="CDD" id="cd00446">
    <property type="entry name" value="GrpE"/>
    <property type="match status" value="1"/>
</dbReference>
<dbReference type="Pfam" id="PF01025">
    <property type="entry name" value="GrpE"/>
    <property type="match status" value="1"/>
</dbReference>
<reference evidence="7 8" key="1">
    <citation type="submission" date="2016-04" db="EMBL/GenBank/DDBJ databases">
        <title>Evolutionary innovation and constraint leading to complex multicellularity in the Ascomycota.</title>
        <authorList>
            <person name="Cisse O."/>
            <person name="Nguyen A."/>
            <person name="Hewitt D.A."/>
            <person name="Jedd G."/>
            <person name="Stajich J.E."/>
        </authorList>
    </citation>
    <scope>NUCLEOTIDE SEQUENCE [LARGE SCALE GENOMIC DNA]</scope>
    <source>
        <strain evidence="7 8">DAH-3</strain>
    </source>
</reference>
<comment type="similarity">
    <text evidence="2 5">Belongs to the GrpE family.</text>
</comment>
<dbReference type="OrthoDB" id="201635at2759"/>
<dbReference type="Gene3D" id="2.30.22.10">
    <property type="entry name" value="Head domain of nucleotide exchange factor GrpE"/>
    <property type="match status" value="1"/>
</dbReference>
<dbReference type="SUPFAM" id="SSF58014">
    <property type="entry name" value="Coiled-coil domain of nucleotide exchange factor GrpE"/>
    <property type="match status" value="1"/>
</dbReference>
<evidence type="ECO:0000256" key="3">
    <source>
        <dbReference type="ARBA" id="ARBA00014521"/>
    </source>
</evidence>
<proteinExistence type="inferred from homology"/>
<dbReference type="GO" id="GO:0051087">
    <property type="term" value="F:protein-folding chaperone binding"/>
    <property type="evidence" value="ECO:0007669"/>
    <property type="project" value="InterPro"/>
</dbReference>
<feature type="region of interest" description="Disordered" evidence="6">
    <location>
        <begin position="31"/>
        <end position="66"/>
    </location>
</feature>
<dbReference type="OMA" id="PHRHQAI"/>
<protein>
    <recommendedName>
        <fullName evidence="3">GrpE protein homolog, mitochondrial</fullName>
    </recommendedName>
</protein>
<keyword evidence="8" id="KW-1185">Reference proteome</keyword>
<dbReference type="GO" id="GO:0000774">
    <property type="term" value="F:adenyl-nucleotide exchange factor activity"/>
    <property type="evidence" value="ECO:0007669"/>
    <property type="project" value="EnsemblFungi"/>
</dbReference>
<evidence type="ECO:0000256" key="1">
    <source>
        <dbReference type="ARBA" id="ARBA00004305"/>
    </source>
</evidence>
<evidence type="ECO:0000256" key="2">
    <source>
        <dbReference type="ARBA" id="ARBA00009054"/>
    </source>
</evidence>
<dbReference type="PANTHER" id="PTHR21237">
    <property type="entry name" value="GRPE PROTEIN"/>
    <property type="match status" value="1"/>
</dbReference>
<sequence>MLRTVSRIRFAACRSTPTYFRPLLVLRPNPYSTEAPKPAEPLKSTEELQEKRKEKPKVESSGKAEITEAESKAKEIAELKDKYLRSKADYQNLQYRTVREVAAAKDYAIQKFAKDLIETVDNFERALKTIAPEHQTDSARNKEVVDLFNGVKMTEEIMMKTLAKHGLTRYDGIGEIFDPNVHEGIFSSPAPDKIPGTVFHCEQMGFMLNGRVMRPAKVGIVKA</sequence>
<dbReference type="SUPFAM" id="SSF51064">
    <property type="entry name" value="Head domain of nucleotide exchange factor GrpE"/>
    <property type="match status" value="1"/>
</dbReference>
<dbReference type="PANTHER" id="PTHR21237:SF23">
    <property type="entry name" value="GRPE PROTEIN HOMOLOG, MITOCHONDRIAL"/>
    <property type="match status" value="1"/>
</dbReference>
<evidence type="ECO:0000313" key="8">
    <source>
        <dbReference type="Proteomes" id="UP000186594"/>
    </source>
</evidence>
<evidence type="ECO:0000256" key="4">
    <source>
        <dbReference type="ARBA" id="ARBA00023186"/>
    </source>
</evidence>
<dbReference type="InterPro" id="IPR013805">
    <property type="entry name" value="GrpE_CC"/>
</dbReference>
<dbReference type="GO" id="GO:0051082">
    <property type="term" value="F:unfolded protein binding"/>
    <property type="evidence" value="ECO:0007669"/>
    <property type="project" value="TreeGrafter"/>
</dbReference>
<comment type="caution">
    <text evidence="7">The sequence shown here is derived from an EMBL/GenBank/DDBJ whole genome shotgun (WGS) entry which is preliminary data.</text>
</comment>
<evidence type="ECO:0000256" key="5">
    <source>
        <dbReference type="RuleBase" id="RU004478"/>
    </source>
</evidence>
<dbReference type="STRING" id="1198029.A0A1U7LNJ8"/>
<gene>
    <name evidence="7" type="ORF">NEOLI_001447</name>
</gene>
<dbReference type="FunFam" id="2.30.22.10:FF:000002">
    <property type="entry name" value="GrpE protein homolog"/>
    <property type="match status" value="1"/>
</dbReference>
<feature type="compositionally biased region" description="Basic and acidic residues" evidence="6">
    <location>
        <begin position="43"/>
        <end position="66"/>
    </location>
</feature>
<evidence type="ECO:0000313" key="7">
    <source>
        <dbReference type="EMBL" id="OLL24209.1"/>
    </source>
</evidence>
<accession>A0A1U7LNJ8</accession>
<comment type="subcellular location">
    <subcellularLocation>
        <location evidence="1">Mitochondrion matrix</location>
    </subcellularLocation>
</comment>
<dbReference type="InterPro" id="IPR009012">
    <property type="entry name" value="GrpE_head"/>
</dbReference>
<dbReference type="AlphaFoldDB" id="A0A1U7LNJ8"/>
<name>A0A1U7LNJ8_NEOID</name>
<dbReference type="GO" id="GO:0001405">
    <property type="term" value="C:PAM complex, Tim23 associated import motor"/>
    <property type="evidence" value="ECO:0007669"/>
    <property type="project" value="EnsemblFungi"/>
</dbReference>
<dbReference type="EMBL" id="LXFE01000935">
    <property type="protein sequence ID" value="OLL24209.1"/>
    <property type="molecule type" value="Genomic_DNA"/>
</dbReference>
<dbReference type="GO" id="GO:0030150">
    <property type="term" value="P:protein import into mitochondrial matrix"/>
    <property type="evidence" value="ECO:0007669"/>
    <property type="project" value="EnsemblFungi"/>
</dbReference>
<dbReference type="InterPro" id="IPR000740">
    <property type="entry name" value="GrpE"/>
</dbReference>
<dbReference type="Proteomes" id="UP000186594">
    <property type="component" value="Unassembled WGS sequence"/>
</dbReference>